<dbReference type="RefSeq" id="WP_066523444.1">
    <property type="nucleotide sequence ID" value="NZ_CABMOF010000019.1"/>
</dbReference>
<sequence length="139" mass="16503">MKYDNVNHPAHYCDGREIETIDYIKDLLSPEQFIGYLWGNVEKYNSRWPKKGGSEDLKKMRTYLDWLREYIHRLGDGMDKYNAEHYWDETAAIAISRADRRKTAAFVMRGGSYRIGDIYRFEWKNGVLEIWQVIKAAGR</sequence>
<proteinExistence type="predicted"/>
<dbReference type="EMBL" id="LSZW01000005">
    <property type="protein sequence ID" value="KXK67041.1"/>
    <property type="molecule type" value="Genomic_DNA"/>
</dbReference>
<accession>A0A136Q8P3</accession>
<evidence type="ECO:0000313" key="2">
    <source>
        <dbReference type="Proteomes" id="UP000070366"/>
    </source>
</evidence>
<protein>
    <submittedName>
        <fullName evidence="1">Uncharacterized protein</fullName>
    </submittedName>
</protein>
<dbReference type="InterPro" id="IPR021739">
    <property type="entry name" value="SaV-like"/>
</dbReference>
<dbReference type="AlphaFoldDB" id="A0A136Q8P3"/>
<dbReference type="KEGG" id="cmiu:B1H56_14400"/>
<dbReference type="Pfam" id="PF11753">
    <property type="entry name" value="DUF3310"/>
    <property type="match status" value="1"/>
</dbReference>
<comment type="caution">
    <text evidence="1">The sequence shown here is derived from an EMBL/GenBank/DDBJ whole genome shotgun (WGS) entry which is preliminary data.</text>
</comment>
<reference evidence="1 2" key="1">
    <citation type="submission" date="2016-02" db="EMBL/GenBank/DDBJ databases">
        <authorList>
            <person name="Wen L."/>
            <person name="He K."/>
            <person name="Yang H."/>
        </authorList>
    </citation>
    <scope>NUCLEOTIDE SEQUENCE [LARGE SCALE GENOMIC DNA]</scope>
    <source>
        <strain evidence="1 2">DSM 22607</strain>
    </source>
</reference>
<gene>
    <name evidence="1" type="ORF">HMPREF3293_00108</name>
</gene>
<keyword evidence="2" id="KW-1185">Reference proteome</keyword>
<dbReference type="Proteomes" id="UP000070366">
    <property type="component" value="Unassembled WGS sequence"/>
</dbReference>
<evidence type="ECO:0000313" key="1">
    <source>
        <dbReference type="EMBL" id="KXK67041.1"/>
    </source>
</evidence>
<dbReference type="STRING" id="626937.HMPREF3293_00108"/>
<dbReference type="OrthoDB" id="1684418at2"/>
<organism evidence="1 2">
    <name type="scientific">Christensenella minuta</name>
    <dbReference type="NCBI Taxonomy" id="626937"/>
    <lineage>
        <taxon>Bacteria</taxon>
        <taxon>Bacillati</taxon>
        <taxon>Bacillota</taxon>
        <taxon>Clostridia</taxon>
        <taxon>Christensenellales</taxon>
        <taxon>Christensenellaceae</taxon>
        <taxon>Christensenella</taxon>
    </lineage>
</organism>
<name>A0A136Q8P3_9FIRM</name>